<dbReference type="KEGG" id="vg:26793892"/>
<evidence type="ECO:0000313" key="2">
    <source>
        <dbReference type="Proteomes" id="UP000030922"/>
    </source>
</evidence>
<sequence length="231" mass="27053">MVNKTGYNDDKKNVFNELNGIYIGSKGDKLTFLRDPEKLLKTYDNLIKSLGRLYGGTETKMSYTDRQELYAYISEVFIDLVKEYDMENDVDFPGYILMMMKIRIRGSYLEHKHRYDQHITPLKSETLTVEDLIDYNYDQPKLSYGQSKKKNSVISKIISMGDNNEIDEFTINTIRMIKNNSSHVEPLVEIVLMVGVEGYSLRESLEFIKKEYHLSNKEVNEYVEELKGYLE</sequence>
<protein>
    <recommendedName>
        <fullName evidence="3">Sigma factor</fullName>
    </recommendedName>
</protein>
<accession>A0A0A7NNU1</accession>
<dbReference type="OrthoDB" id="15139at10239"/>
<dbReference type="EMBL" id="KP054477">
    <property type="protein sequence ID" value="AIZ94730.1"/>
    <property type="molecule type" value="Genomic_DNA"/>
</dbReference>
<evidence type="ECO:0000313" key="1">
    <source>
        <dbReference type="EMBL" id="AIZ94730.1"/>
    </source>
</evidence>
<evidence type="ECO:0008006" key="3">
    <source>
        <dbReference type="Google" id="ProtNLM"/>
    </source>
</evidence>
<proteinExistence type="predicted"/>
<dbReference type="GeneID" id="26793892"/>
<dbReference type="Proteomes" id="UP000030922">
    <property type="component" value="Segment"/>
</dbReference>
<name>A0A0A7NNU1_9CAUD</name>
<dbReference type="RefSeq" id="YP_009222342.1">
    <property type="nucleotide sequence ID" value="NC_029058.1"/>
</dbReference>
<reference evidence="1 2" key="2">
    <citation type="journal article" date="2015" name="Biotechnol. Biofuels">
        <title>Bacteriophage application restores ethanol fermentation characteristics disrupted by Lactobacillus fermentum.</title>
        <authorList>
            <person name="Liu M."/>
            <person name="Bischoff K.M."/>
            <person name="Gill J.J."/>
            <person name="Mire-Criscione M.D."/>
            <person name="Berry J.D."/>
            <person name="Young R."/>
            <person name="Summer E.J."/>
        </authorList>
    </citation>
    <scope>NUCLEOTIDE SEQUENCE [LARGE SCALE GENOMIC DNA]</scope>
</reference>
<organism evidence="1 2">
    <name type="scientific">Lactobacillus phage LfeInf</name>
    <dbReference type="NCBI Taxonomy" id="1567484"/>
    <lineage>
        <taxon>Viruses</taxon>
        <taxon>Duplodnaviria</taxon>
        <taxon>Heunggongvirae</taxon>
        <taxon>Uroviricota</taxon>
        <taxon>Caudoviricetes</taxon>
        <taxon>Herelleviridae</taxon>
        <taxon>Hopescreekvirus</taxon>
        <taxon>Hopescreekvirus LfeInf</taxon>
    </lineage>
</organism>
<keyword evidence="2" id="KW-1185">Reference proteome</keyword>
<gene>
    <name evidence="1" type="ORF">LfeInf_104</name>
</gene>
<reference evidence="2" key="1">
    <citation type="submission" date="2014-10" db="EMBL/GenBank/DDBJ databases">
        <title>Characterization of Lactobacillus fermentum phage vB_S_LfeInf.</title>
        <authorList>
            <person name="Liu M."/>
            <person name="Gill J.J."/>
            <person name="Berry J."/>
            <person name="Young R.III."/>
            <person name="Summer E.J."/>
        </authorList>
    </citation>
    <scope>NUCLEOTIDE SEQUENCE [LARGE SCALE GENOMIC DNA]</scope>
</reference>